<feature type="domain" description="SET" evidence="5">
    <location>
        <begin position="150"/>
        <end position="246"/>
    </location>
</feature>
<feature type="compositionally biased region" description="Low complexity" evidence="4">
    <location>
        <begin position="107"/>
        <end position="137"/>
    </location>
</feature>
<dbReference type="InterPro" id="IPR053201">
    <property type="entry name" value="Flavunoidine_N-MTase"/>
</dbReference>
<evidence type="ECO:0000256" key="3">
    <source>
        <dbReference type="ARBA" id="ARBA00022691"/>
    </source>
</evidence>
<dbReference type="Proteomes" id="UP000298493">
    <property type="component" value="Unassembled WGS sequence"/>
</dbReference>
<keyword evidence="3" id="KW-0949">S-adenosyl-L-methionine</keyword>
<feature type="region of interest" description="Disordered" evidence="4">
    <location>
        <begin position="107"/>
        <end position="139"/>
    </location>
</feature>
<dbReference type="SUPFAM" id="SSF82199">
    <property type="entry name" value="SET domain"/>
    <property type="match status" value="1"/>
</dbReference>
<dbReference type="GO" id="GO:0032259">
    <property type="term" value="P:methylation"/>
    <property type="evidence" value="ECO:0007669"/>
    <property type="project" value="UniProtKB-KW"/>
</dbReference>
<evidence type="ECO:0000256" key="4">
    <source>
        <dbReference type="SAM" id="MobiDB-lite"/>
    </source>
</evidence>
<accession>A0A4Z1PG55</accession>
<dbReference type="PANTHER" id="PTHR12350">
    <property type="entry name" value="HISTONE-LYSINE N-METHYLTRANSFERASE-RELATED"/>
    <property type="match status" value="1"/>
</dbReference>
<dbReference type="AlphaFoldDB" id="A0A4Z1PG55"/>
<dbReference type="PROSITE" id="PS50280">
    <property type="entry name" value="SET"/>
    <property type="match status" value="1"/>
</dbReference>
<comment type="caution">
    <text evidence="7">The sequence shown here is derived from an EMBL/GenBank/DDBJ whole genome shotgun (WGS) entry which is preliminary data.</text>
</comment>
<gene>
    <name evidence="7" type="ORF">E6O75_ATG05707</name>
</gene>
<evidence type="ECO:0000313" key="7">
    <source>
        <dbReference type="EMBL" id="TID20942.1"/>
    </source>
</evidence>
<evidence type="ECO:0000259" key="6">
    <source>
        <dbReference type="PROSITE" id="PS50868"/>
    </source>
</evidence>
<name>A0A4Z1PG55_9PEZI</name>
<evidence type="ECO:0000256" key="2">
    <source>
        <dbReference type="ARBA" id="ARBA00022679"/>
    </source>
</evidence>
<proteinExistence type="predicted"/>
<reference evidence="7 8" key="1">
    <citation type="submission" date="2019-04" db="EMBL/GenBank/DDBJ databases">
        <title>High contiguity whole genome sequence and gene annotation resource for two Venturia nashicola isolates.</title>
        <authorList>
            <person name="Prokchorchik M."/>
            <person name="Won K."/>
            <person name="Lee Y."/>
            <person name="Choi E.D."/>
            <person name="Segonzac C."/>
            <person name="Sohn K.H."/>
        </authorList>
    </citation>
    <scope>NUCLEOTIDE SEQUENCE [LARGE SCALE GENOMIC DNA]</scope>
    <source>
        <strain evidence="7 8">PRI2</strain>
    </source>
</reference>
<dbReference type="EMBL" id="SNSC02000010">
    <property type="protein sequence ID" value="TID20942.1"/>
    <property type="molecule type" value="Genomic_DNA"/>
</dbReference>
<evidence type="ECO:0000313" key="8">
    <source>
        <dbReference type="Proteomes" id="UP000298493"/>
    </source>
</evidence>
<dbReference type="PANTHER" id="PTHR12350:SF19">
    <property type="entry name" value="SET DOMAIN-CONTAINING PROTEIN"/>
    <property type="match status" value="1"/>
</dbReference>
<dbReference type="STRING" id="86259.A0A4Z1PG55"/>
<sequence length="396" mass="44020">MLTGLRLCSVENRLTNYMSATSAAASLGPRSTSATGLNDFFSSVIAELRRFYLQSHFSQFCIKYKYLQIETHFASKYIDLVRSQKIKMSPSIESQTLNGNVHVSQTNTVNGNANANGNGTVNGNANANGNGTVNGNGQAKTATDVKDLKDRLFVERSEKAFGSRAVSLIDLPAGSLFLKITLATPSTKAYSSVQTGPDSHIELNSDIVFINHSCNPSVVFDMEKMEVRVSRERDLKKGEALTFFYPSSEWDMAQPFSCTCGESECKGVIDGAGKMDEGVVRGYWLNKHIESMLDERTRDKSEKHAWCRFYVITAGTKKTVDGARTKFISTLLSSTKPLPKYHSHYQHLGMRATKDIKSPDSHIPSRVQNIEYMTTTENYSKYHQDLIPIHSPVKYA</sequence>
<organism evidence="7 8">
    <name type="scientific">Venturia nashicola</name>
    <dbReference type="NCBI Taxonomy" id="86259"/>
    <lineage>
        <taxon>Eukaryota</taxon>
        <taxon>Fungi</taxon>
        <taxon>Dikarya</taxon>
        <taxon>Ascomycota</taxon>
        <taxon>Pezizomycotina</taxon>
        <taxon>Dothideomycetes</taxon>
        <taxon>Pleosporomycetidae</taxon>
        <taxon>Venturiales</taxon>
        <taxon>Venturiaceae</taxon>
        <taxon>Venturia</taxon>
    </lineage>
</organism>
<dbReference type="Pfam" id="PF00856">
    <property type="entry name" value="SET"/>
    <property type="match status" value="1"/>
</dbReference>
<dbReference type="GO" id="GO:0008168">
    <property type="term" value="F:methyltransferase activity"/>
    <property type="evidence" value="ECO:0007669"/>
    <property type="project" value="UniProtKB-KW"/>
</dbReference>
<evidence type="ECO:0000256" key="1">
    <source>
        <dbReference type="ARBA" id="ARBA00022603"/>
    </source>
</evidence>
<protein>
    <recommendedName>
        <fullName evidence="9">Post-SET domain-containing protein</fullName>
    </recommendedName>
</protein>
<dbReference type="InterPro" id="IPR001214">
    <property type="entry name" value="SET_dom"/>
</dbReference>
<dbReference type="InterPro" id="IPR046341">
    <property type="entry name" value="SET_dom_sf"/>
</dbReference>
<dbReference type="Gene3D" id="2.170.270.10">
    <property type="entry name" value="SET domain"/>
    <property type="match status" value="1"/>
</dbReference>
<feature type="domain" description="Post-SET" evidence="6">
    <location>
        <begin position="254"/>
        <end position="270"/>
    </location>
</feature>
<evidence type="ECO:0008006" key="9">
    <source>
        <dbReference type="Google" id="ProtNLM"/>
    </source>
</evidence>
<evidence type="ECO:0000259" key="5">
    <source>
        <dbReference type="PROSITE" id="PS50280"/>
    </source>
</evidence>
<dbReference type="PROSITE" id="PS50868">
    <property type="entry name" value="POST_SET"/>
    <property type="match status" value="1"/>
</dbReference>
<keyword evidence="1" id="KW-0489">Methyltransferase</keyword>
<keyword evidence="8" id="KW-1185">Reference proteome</keyword>
<keyword evidence="2" id="KW-0808">Transferase</keyword>
<dbReference type="InterPro" id="IPR003616">
    <property type="entry name" value="Post-SET_dom"/>
</dbReference>